<dbReference type="EMBL" id="BARW01042577">
    <property type="protein sequence ID" value="GAJ23163.1"/>
    <property type="molecule type" value="Genomic_DNA"/>
</dbReference>
<organism evidence="1">
    <name type="scientific">marine sediment metagenome</name>
    <dbReference type="NCBI Taxonomy" id="412755"/>
    <lineage>
        <taxon>unclassified sequences</taxon>
        <taxon>metagenomes</taxon>
        <taxon>ecological metagenomes</taxon>
    </lineage>
</organism>
<sequence length="59" mass="6440">RSLRKPAKTGNLKMKAVVLNKTSPIEEKPLELTDLPRPTVADDQILVKVSVCGACHTDL</sequence>
<evidence type="ECO:0000313" key="1">
    <source>
        <dbReference type="EMBL" id="GAJ23163.1"/>
    </source>
</evidence>
<name>X1V089_9ZZZZ</name>
<feature type="non-terminal residue" evidence="1">
    <location>
        <position position="59"/>
    </location>
</feature>
<protein>
    <submittedName>
        <fullName evidence="1">Uncharacterized protein</fullName>
    </submittedName>
</protein>
<comment type="caution">
    <text evidence="1">The sequence shown here is derived from an EMBL/GenBank/DDBJ whole genome shotgun (WGS) entry which is preliminary data.</text>
</comment>
<feature type="non-terminal residue" evidence="1">
    <location>
        <position position="1"/>
    </location>
</feature>
<accession>X1V089</accession>
<gene>
    <name evidence="1" type="ORF">S12H4_63006</name>
</gene>
<proteinExistence type="predicted"/>
<dbReference type="SUPFAM" id="SSF50129">
    <property type="entry name" value="GroES-like"/>
    <property type="match status" value="1"/>
</dbReference>
<reference evidence="1" key="1">
    <citation type="journal article" date="2014" name="Front. Microbiol.">
        <title>High frequency of phylogenetically diverse reductive dehalogenase-homologous genes in deep subseafloor sedimentary metagenomes.</title>
        <authorList>
            <person name="Kawai M."/>
            <person name="Futagami T."/>
            <person name="Toyoda A."/>
            <person name="Takaki Y."/>
            <person name="Nishi S."/>
            <person name="Hori S."/>
            <person name="Arai W."/>
            <person name="Tsubouchi T."/>
            <person name="Morono Y."/>
            <person name="Uchiyama I."/>
            <person name="Ito T."/>
            <person name="Fujiyama A."/>
            <person name="Inagaki F."/>
            <person name="Takami H."/>
        </authorList>
    </citation>
    <scope>NUCLEOTIDE SEQUENCE</scope>
    <source>
        <strain evidence="1">Expedition CK06-06</strain>
    </source>
</reference>
<dbReference type="InterPro" id="IPR011032">
    <property type="entry name" value="GroES-like_sf"/>
</dbReference>
<dbReference type="Gene3D" id="3.90.180.10">
    <property type="entry name" value="Medium-chain alcohol dehydrogenases, catalytic domain"/>
    <property type="match status" value="1"/>
</dbReference>
<dbReference type="AlphaFoldDB" id="X1V089"/>